<keyword evidence="2" id="KW-1185">Reference proteome</keyword>
<sequence length="60" mass="7330">MYQVIIKTRLYIHITYDHQFTIKKPLIIFNIKHQLQYLLLELNRIFIKYNNQPGRIADLA</sequence>
<dbReference type="EMBL" id="LZEY01000012">
    <property type="protein sequence ID" value="OBU10828.1"/>
    <property type="molecule type" value="Genomic_DNA"/>
</dbReference>
<organism evidence="1 2">
    <name type="scientific">Morganella psychrotolerans</name>
    <dbReference type="NCBI Taxonomy" id="368603"/>
    <lineage>
        <taxon>Bacteria</taxon>
        <taxon>Pseudomonadati</taxon>
        <taxon>Pseudomonadota</taxon>
        <taxon>Gammaproteobacteria</taxon>
        <taxon>Enterobacterales</taxon>
        <taxon>Morganellaceae</taxon>
        <taxon>Morganella</taxon>
    </lineage>
</organism>
<reference evidence="2" key="1">
    <citation type="submission" date="2016-06" db="EMBL/GenBank/DDBJ databases">
        <authorList>
            <person name="Butler K."/>
        </authorList>
    </citation>
    <scope>NUCLEOTIDE SEQUENCE [LARGE SCALE GENOMIC DNA]</scope>
    <source>
        <strain evidence="2">GCSL-Mp20</strain>
    </source>
</reference>
<dbReference type="Proteomes" id="UP000092377">
    <property type="component" value="Unassembled WGS sequence"/>
</dbReference>
<proteinExistence type="predicted"/>
<evidence type="ECO:0000313" key="1">
    <source>
        <dbReference type="EMBL" id="OBU10828.1"/>
    </source>
</evidence>
<evidence type="ECO:0000313" key="2">
    <source>
        <dbReference type="Proteomes" id="UP000092377"/>
    </source>
</evidence>
<comment type="caution">
    <text evidence="1">The sequence shown here is derived from an EMBL/GenBank/DDBJ whole genome shotgun (WGS) entry which is preliminary data.</text>
</comment>
<gene>
    <name evidence="1" type="ORF">AYY18_02450</name>
</gene>
<dbReference type="AlphaFoldDB" id="A0A1B8HN32"/>
<name>A0A1B8HN32_9GAMM</name>
<protein>
    <submittedName>
        <fullName evidence="1">Uncharacterized protein</fullName>
    </submittedName>
</protein>
<accession>A0A1B8HN32</accession>